<evidence type="ECO:0000256" key="3">
    <source>
        <dbReference type="ARBA" id="ARBA00022824"/>
    </source>
</evidence>
<feature type="compositionally biased region" description="Basic and acidic residues" evidence="7">
    <location>
        <begin position="424"/>
        <end position="435"/>
    </location>
</feature>
<name>A0A2G5HYM1_CERBT</name>
<dbReference type="GO" id="GO:0140042">
    <property type="term" value="P:lipid droplet formation"/>
    <property type="evidence" value="ECO:0007669"/>
    <property type="project" value="UniProtKB-ARBA"/>
</dbReference>
<dbReference type="EMBL" id="LKMD01000102">
    <property type="protein sequence ID" value="PIA97591.1"/>
    <property type="molecule type" value="Genomic_DNA"/>
</dbReference>
<evidence type="ECO:0000313" key="9">
    <source>
        <dbReference type="EMBL" id="PIA97591.1"/>
    </source>
</evidence>
<dbReference type="CDD" id="cd23995">
    <property type="entry name" value="Seipin_BSCL2_like"/>
    <property type="match status" value="1"/>
</dbReference>
<feature type="region of interest" description="Disordered" evidence="7">
    <location>
        <begin position="371"/>
        <end position="435"/>
    </location>
</feature>
<keyword evidence="12" id="KW-1185">Reference proteome</keyword>
<dbReference type="Proteomes" id="UP001302367">
    <property type="component" value="Chromosome 2"/>
</dbReference>
<feature type="compositionally biased region" description="Acidic residues" evidence="7">
    <location>
        <begin position="388"/>
        <end position="398"/>
    </location>
</feature>
<dbReference type="GO" id="GO:0006629">
    <property type="term" value="P:lipid metabolic process"/>
    <property type="evidence" value="ECO:0007669"/>
    <property type="project" value="UniProtKB-KW"/>
</dbReference>
<keyword evidence="6 8" id="KW-0472">Membrane</keyword>
<sequence length="435" mass="49293">MMASRTRRKYSEDEFDDDDERPRGLIGAVKSALLRPIRPFVSRTALRAYLTTFLVFATTLVLFALAVTAYALFYWSYIPRIGFERTIHLQFDNVYKSHDELHRNVITRTKEHPYPHGTVSLTPDLIGGQGYDVVVELDMPRTMDNREAGNFMLEVTMYSAGTVADQIVDAARSAVSPDSTKDGAGSVVAVSRRPAMVPYRSWIVDAIQTAKSLPWYFFNLREEKDKLRVPIFEKAVFARGSAGLPATLRLEVQSTHRLQIYSAVAHFRARFTGLRWFMYNHRIISAAIFITAFWTTELVFFALAWGVVSFYISGQQEPGEVKAELPDDKTTVKREEEDESKPALSDTERTFPTLGGQAPLRYIPPVNGIKQEEEDEESALRPVTPAAEADDEDEDVDFFDSGIGTSMESSNPSRRDSMRRRRGRLNERPDADKAY</sequence>
<gene>
    <name evidence="9" type="ORF">CB0940_06084</name>
    <name evidence="10" type="ORF">RHO25_003312</name>
</gene>
<evidence type="ECO:0008006" key="13">
    <source>
        <dbReference type="Google" id="ProtNLM"/>
    </source>
</evidence>
<dbReference type="GO" id="GO:0005789">
    <property type="term" value="C:endoplasmic reticulum membrane"/>
    <property type="evidence" value="ECO:0007669"/>
    <property type="project" value="UniProtKB-SubCell"/>
</dbReference>
<evidence type="ECO:0000313" key="10">
    <source>
        <dbReference type="EMBL" id="WPA98699.1"/>
    </source>
</evidence>
<dbReference type="PANTHER" id="PTHR21212:SF0">
    <property type="entry name" value="SEIPIN"/>
    <property type="match status" value="1"/>
</dbReference>
<protein>
    <recommendedName>
        <fullName evidence="13">Seipin</fullName>
    </recommendedName>
</protein>
<dbReference type="Pfam" id="PF06775">
    <property type="entry name" value="Seipin"/>
    <property type="match status" value="1"/>
</dbReference>
<dbReference type="OrthoDB" id="3990054at2759"/>
<reference evidence="9 11" key="1">
    <citation type="submission" date="2015-10" db="EMBL/GenBank/DDBJ databases">
        <title>The cercosporin biosynthetic gene cluster was horizontally transferred to several fungal lineages and shown to be expanded in Cercospora beticola based on microsynteny with recipient genomes.</title>
        <authorList>
            <person name="De Jonge R."/>
            <person name="Ebert M.K."/>
            <person name="Suttle J.C."/>
            <person name="Jurick Ii W.M."/>
            <person name="Secor G.A."/>
            <person name="Thomma B.P."/>
            <person name="Van De Peer Y."/>
            <person name="Bolton M.D."/>
        </authorList>
    </citation>
    <scope>NUCLEOTIDE SEQUENCE [LARGE SCALE GENOMIC DNA]</scope>
    <source>
        <strain evidence="9 11">09-40</strain>
    </source>
</reference>
<evidence type="ECO:0000256" key="8">
    <source>
        <dbReference type="SAM" id="Phobius"/>
    </source>
</evidence>
<organism evidence="9 11">
    <name type="scientific">Cercospora beticola</name>
    <name type="common">Sugarbeet leaf spot fungus</name>
    <dbReference type="NCBI Taxonomy" id="122368"/>
    <lineage>
        <taxon>Eukaryota</taxon>
        <taxon>Fungi</taxon>
        <taxon>Dikarya</taxon>
        <taxon>Ascomycota</taxon>
        <taxon>Pezizomycotina</taxon>
        <taxon>Dothideomycetes</taxon>
        <taxon>Dothideomycetidae</taxon>
        <taxon>Mycosphaerellales</taxon>
        <taxon>Mycosphaerellaceae</taxon>
        <taxon>Cercospora</taxon>
    </lineage>
</organism>
<dbReference type="InterPro" id="IPR009617">
    <property type="entry name" value="Seipin"/>
</dbReference>
<feature type="transmembrane region" description="Helical" evidence="8">
    <location>
        <begin position="283"/>
        <end position="312"/>
    </location>
</feature>
<keyword evidence="2 8" id="KW-0812">Transmembrane</keyword>
<reference evidence="10 12" key="2">
    <citation type="submission" date="2023-09" db="EMBL/GenBank/DDBJ databases">
        <title>Complete-Gapless Cercospora beticola genome.</title>
        <authorList>
            <person name="Wyatt N.A."/>
            <person name="Spanner R.E."/>
            <person name="Bolton M.D."/>
        </authorList>
    </citation>
    <scope>NUCLEOTIDE SEQUENCE [LARGE SCALE GENOMIC DNA]</scope>
    <source>
        <strain evidence="10">Cb09-40</strain>
    </source>
</reference>
<feature type="region of interest" description="Disordered" evidence="7">
    <location>
        <begin position="319"/>
        <end position="357"/>
    </location>
</feature>
<evidence type="ECO:0000256" key="6">
    <source>
        <dbReference type="ARBA" id="ARBA00023136"/>
    </source>
</evidence>
<feature type="compositionally biased region" description="Basic and acidic residues" evidence="7">
    <location>
        <begin position="319"/>
        <end position="335"/>
    </location>
</feature>
<dbReference type="EMBL" id="CP134185">
    <property type="protein sequence ID" value="WPA98699.1"/>
    <property type="molecule type" value="Genomic_DNA"/>
</dbReference>
<evidence type="ECO:0000256" key="5">
    <source>
        <dbReference type="ARBA" id="ARBA00023098"/>
    </source>
</evidence>
<evidence type="ECO:0000256" key="1">
    <source>
        <dbReference type="ARBA" id="ARBA00004477"/>
    </source>
</evidence>
<dbReference type="AlphaFoldDB" id="A0A2G5HYM1"/>
<proteinExistence type="predicted"/>
<dbReference type="PANTHER" id="PTHR21212">
    <property type="entry name" value="BERNARDINELLI-SEIP CONGENITAL LIPODYSTROPHY 2 HOMOLOG BSCL2 PROTEIN"/>
    <property type="match status" value="1"/>
</dbReference>
<evidence type="ECO:0000313" key="11">
    <source>
        <dbReference type="Proteomes" id="UP000230605"/>
    </source>
</evidence>
<evidence type="ECO:0000256" key="2">
    <source>
        <dbReference type="ARBA" id="ARBA00022692"/>
    </source>
</evidence>
<evidence type="ECO:0000256" key="7">
    <source>
        <dbReference type="SAM" id="MobiDB-lite"/>
    </source>
</evidence>
<keyword evidence="5" id="KW-0443">Lipid metabolism</keyword>
<keyword evidence="3" id="KW-0256">Endoplasmic reticulum</keyword>
<feature type="transmembrane region" description="Helical" evidence="8">
    <location>
        <begin position="48"/>
        <end position="75"/>
    </location>
</feature>
<evidence type="ECO:0000313" key="12">
    <source>
        <dbReference type="Proteomes" id="UP001302367"/>
    </source>
</evidence>
<evidence type="ECO:0000256" key="4">
    <source>
        <dbReference type="ARBA" id="ARBA00022989"/>
    </source>
</evidence>
<dbReference type="Proteomes" id="UP000230605">
    <property type="component" value="Chromosome 2"/>
</dbReference>
<accession>A0A2G5HYM1</accession>
<comment type="subcellular location">
    <subcellularLocation>
        <location evidence="1">Endoplasmic reticulum membrane</location>
        <topology evidence="1">Multi-pass membrane protein</topology>
    </subcellularLocation>
</comment>
<keyword evidence="4 8" id="KW-1133">Transmembrane helix</keyword>